<dbReference type="GO" id="GO:0016811">
    <property type="term" value="F:hydrolase activity, acting on carbon-nitrogen (but not peptide) bonds, in linear amides"/>
    <property type="evidence" value="ECO:0007669"/>
    <property type="project" value="InterPro"/>
</dbReference>
<dbReference type="eggNOG" id="COG2366">
    <property type="taxonomic scope" value="Bacteria"/>
</dbReference>
<feature type="active site" description="Nucleophile" evidence="4">
    <location>
        <position position="253"/>
    </location>
</feature>
<comment type="similarity">
    <text evidence="1">Belongs to the peptidase S45 family.</text>
</comment>
<evidence type="ECO:0000256" key="2">
    <source>
        <dbReference type="ARBA" id="ARBA00022801"/>
    </source>
</evidence>
<dbReference type="OrthoDB" id="9760084at2"/>
<protein>
    <submittedName>
        <fullName evidence="7">Penicillin acylase like protein</fullName>
    </submittedName>
</protein>
<keyword evidence="6" id="KW-0812">Transmembrane</keyword>
<dbReference type="CDD" id="cd03747">
    <property type="entry name" value="Ntn_PGA_like"/>
    <property type="match status" value="1"/>
</dbReference>
<evidence type="ECO:0000313" key="8">
    <source>
        <dbReference type="Proteomes" id="UP000009881"/>
    </source>
</evidence>
<sequence>MAIHRRLRLHHWITALLLVLLSLVILAMLGAWLLLHGNLPRTTGALDLPALDAPVEVARDAHGIPTIRAGSTRDAYLALGFVHAQDRFQQMEFMRRLGEGRLAEVIGEGAVGMDRWSRTLGLHRRAQQSYRALGDEARAALDAYAAGVNAWLRRRDSWLPPPLTLLDVRPDPWTPADSLVWQRLMAFRLAGNWQDEAARARLLDAGLPPERVADLWHETQGVTVSEPVTMPQPVREAALPPAPPAALAATLASNAWTVAPARSATGGALLANDPHLGYQTPILWYLARLETPDWQVSGATVPGVPFHLIGHNGRIGWGITTTHADTKDLFIETVTGDGTAYLAPDGPRPFETREEVIEVRGGEPVTFTVRETRHGPVVTDLRGMAGVAGGTDVVALAATGLMEGDRTAEAIMRLNRAGNRAEFLEAMRLFHAPMQNVFFAATDGDTGFISAGRVPVRKAGDGRVPVPGAGGSHDWTGFVPFEDLPQAFAPASGTLLNANNRVVGDGYPHLITAHWPPPWRALRGEALLAGREAHTVADMIAMQHDMRSTMAETLVPVLLGALPASPDTAEARRRLEAWDGTMDPDRPEPLILSAWLPRIEKALTADELGDRAGDWRENGERFIAAVVSSRDTWWCDRKDTGASETCGDILDLSLSDALTDLRARHGEDMDGWRWGDVHEAALDNRLYGRIPLIGGWFNLRPEVGGGNHTLLRAGYWNGGESGRFDAVHGAGLRMVLDMADPGASRFIIATGQSENPLSDHYADQMPLWSRGATLTLDGEPASVLRLEP</sequence>
<keyword evidence="8" id="KW-1185">Reference proteome</keyword>
<keyword evidence="5" id="KW-0106">Calcium</keyword>
<accession>K9H086</accession>
<dbReference type="InterPro" id="IPR043147">
    <property type="entry name" value="Penicillin_amidase_A-knob"/>
</dbReference>
<evidence type="ECO:0000256" key="6">
    <source>
        <dbReference type="SAM" id="Phobius"/>
    </source>
</evidence>
<dbReference type="STRING" id="1238182.C882_3983"/>
<dbReference type="PANTHER" id="PTHR34218:SF4">
    <property type="entry name" value="ACYL-HOMOSERINE LACTONE ACYLASE QUIP"/>
    <property type="match status" value="1"/>
</dbReference>
<dbReference type="Pfam" id="PF01804">
    <property type="entry name" value="Penicil_amidase"/>
    <property type="match status" value="1"/>
</dbReference>
<dbReference type="InterPro" id="IPR043146">
    <property type="entry name" value="Penicillin_amidase_N_B-knob"/>
</dbReference>
<name>K9H086_9PROT</name>
<evidence type="ECO:0000256" key="1">
    <source>
        <dbReference type="ARBA" id="ARBA00006586"/>
    </source>
</evidence>
<dbReference type="AlphaFoldDB" id="K9H086"/>
<dbReference type="PIRSF" id="PIRSF001227">
    <property type="entry name" value="Pen_acylase"/>
    <property type="match status" value="1"/>
</dbReference>
<dbReference type="InterPro" id="IPR023343">
    <property type="entry name" value="Penicillin_amidase_dom1"/>
</dbReference>
<dbReference type="RefSeq" id="WP_009540091.1">
    <property type="nucleotide sequence ID" value="NZ_ANHY01000006.1"/>
</dbReference>
<gene>
    <name evidence="7" type="ORF">C882_3983</name>
</gene>
<evidence type="ECO:0000256" key="5">
    <source>
        <dbReference type="PIRSR" id="PIRSR001227-2"/>
    </source>
</evidence>
<dbReference type="Proteomes" id="UP000009881">
    <property type="component" value="Unassembled WGS sequence"/>
</dbReference>
<dbReference type="InterPro" id="IPR002692">
    <property type="entry name" value="S45"/>
</dbReference>
<dbReference type="SUPFAM" id="SSF56235">
    <property type="entry name" value="N-terminal nucleophile aminohydrolases (Ntn hydrolases)"/>
    <property type="match status" value="1"/>
</dbReference>
<dbReference type="Gene3D" id="1.10.439.10">
    <property type="entry name" value="Penicillin Amidohydrolase, domain 1"/>
    <property type="match status" value="1"/>
</dbReference>
<evidence type="ECO:0000256" key="3">
    <source>
        <dbReference type="ARBA" id="ARBA00023145"/>
    </source>
</evidence>
<feature type="binding site" evidence="5">
    <location>
        <position position="328"/>
    </location>
    <ligand>
        <name>Ca(2+)</name>
        <dbReference type="ChEBI" id="CHEBI:29108"/>
    </ligand>
</feature>
<dbReference type="Gene3D" id="2.30.120.10">
    <property type="match status" value="1"/>
</dbReference>
<dbReference type="MEROPS" id="S45.003"/>
<dbReference type="PATRIC" id="fig|1238182.3.peg.1645"/>
<reference evidence="7 8" key="1">
    <citation type="journal article" date="2013" name="Genome Announc.">
        <title>Draft Genome Sequence of an Alphaproteobacterium, Caenispirillum salinarum AK4(T), Isolated from a Solar Saltern.</title>
        <authorList>
            <person name="Khatri I."/>
            <person name="Singh A."/>
            <person name="Korpole S."/>
            <person name="Pinnaka A.K."/>
            <person name="Subramanian S."/>
        </authorList>
    </citation>
    <scope>NUCLEOTIDE SEQUENCE [LARGE SCALE GENOMIC DNA]</scope>
    <source>
        <strain evidence="7 8">AK4</strain>
    </source>
</reference>
<proteinExistence type="inferred from homology"/>
<keyword evidence="5" id="KW-0479">Metal-binding</keyword>
<comment type="cofactor">
    <cofactor evidence="5">
        <name>Ca(2+)</name>
        <dbReference type="ChEBI" id="CHEBI:29108"/>
    </cofactor>
    <text evidence="5">Binds 1 Ca(2+) ion per dimer.</text>
</comment>
<keyword evidence="6" id="KW-1133">Transmembrane helix</keyword>
<feature type="binding site" evidence="5">
    <location>
        <position position="196"/>
    </location>
    <ligand>
        <name>Ca(2+)</name>
        <dbReference type="ChEBI" id="CHEBI:29108"/>
    </ligand>
</feature>
<keyword evidence="2" id="KW-0378">Hydrolase</keyword>
<keyword evidence="6" id="KW-0472">Membrane</keyword>
<organism evidence="7 8">
    <name type="scientific">Caenispirillum salinarum AK4</name>
    <dbReference type="NCBI Taxonomy" id="1238182"/>
    <lineage>
        <taxon>Bacteria</taxon>
        <taxon>Pseudomonadati</taxon>
        <taxon>Pseudomonadota</taxon>
        <taxon>Alphaproteobacteria</taxon>
        <taxon>Rhodospirillales</taxon>
        <taxon>Novispirillaceae</taxon>
        <taxon>Caenispirillum</taxon>
    </lineage>
</organism>
<comment type="caution">
    <text evidence="7">The sequence shown here is derived from an EMBL/GenBank/DDBJ whole genome shotgun (WGS) entry which is preliminary data.</text>
</comment>
<evidence type="ECO:0000256" key="4">
    <source>
        <dbReference type="PIRSR" id="PIRSR001227-1"/>
    </source>
</evidence>
<feature type="transmembrane region" description="Helical" evidence="6">
    <location>
        <begin position="12"/>
        <end position="35"/>
    </location>
</feature>
<dbReference type="PANTHER" id="PTHR34218">
    <property type="entry name" value="PEPTIDASE S45 PENICILLIN AMIDASE"/>
    <property type="match status" value="1"/>
</dbReference>
<feature type="binding site" evidence="5">
    <location>
        <position position="325"/>
    </location>
    <ligand>
        <name>Ca(2+)</name>
        <dbReference type="ChEBI" id="CHEBI:29108"/>
    </ligand>
</feature>
<dbReference type="InterPro" id="IPR014395">
    <property type="entry name" value="Pen/GL7ACA/AHL_acylase"/>
</dbReference>
<dbReference type="GO" id="GO:0017000">
    <property type="term" value="P:antibiotic biosynthetic process"/>
    <property type="evidence" value="ECO:0007669"/>
    <property type="project" value="InterPro"/>
</dbReference>
<dbReference type="Gene3D" id="1.10.1400.10">
    <property type="match status" value="1"/>
</dbReference>
<dbReference type="EMBL" id="ANHY01000006">
    <property type="protein sequence ID" value="EKV31610.1"/>
    <property type="molecule type" value="Genomic_DNA"/>
</dbReference>
<dbReference type="GO" id="GO:0046872">
    <property type="term" value="F:metal ion binding"/>
    <property type="evidence" value="ECO:0007669"/>
    <property type="project" value="UniProtKB-KW"/>
</dbReference>
<dbReference type="InterPro" id="IPR029055">
    <property type="entry name" value="Ntn_hydrolases_N"/>
</dbReference>
<dbReference type="Gene3D" id="3.60.20.10">
    <property type="entry name" value="Glutamine Phosphoribosylpyrophosphate, subunit 1, domain 1"/>
    <property type="match status" value="1"/>
</dbReference>
<evidence type="ECO:0000313" key="7">
    <source>
        <dbReference type="EMBL" id="EKV31610.1"/>
    </source>
</evidence>
<keyword evidence="3" id="KW-0865">Zymogen</keyword>